<keyword evidence="2" id="KW-0813">Transport</keyword>
<evidence type="ECO:0000256" key="2">
    <source>
        <dbReference type="ARBA" id="ARBA00022448"/>
    </source>
</evidence>
<keyword evidence="5 7" id="KW-1133">Transmembrane helix</keyword>
<dbReference type="Proteomes" id="UP000180235">
    <property type="component" value="Chromosome"/>
</dbReference>
<feature type="transmembrane region" description="Helical" evidence="7">
    <location>
        <begin position="157"/>
        <end position="178"/>
    </location>
</feature>
<keyword evidence="6 7" id="KW-0472">Membrane</keyword>
<feature type="transmembrane region" description="Helical" evidence="7">
    <location>
        <begin position="114"/>
        <end position="136"/>
    </location>
</feature>
<dbReference type="EMBL" id="CP017675">
    <property type="protein sequence ID" value="APB34270.1"/>
    <property type="molecule type" value="Genomic_DNA"/>
</dbReference>
<dbReference type="KEGG" id="glt:GlitD10_1944"/>
<feature type="transmembrane region" description="Helical" evidence="7">
    <location>
        <begin position="333"/>
        <end position="354"/>
    </location>
</feature>
<gene>
    <name evidence="8" type="ORF">GlitD10_1944</name>
</gene>
<feature type="transmembrane region" description="Helical" evidence="7">
    <location>
        <begin position="278"/>
        <end position="297"/>
    </location>
</feature>
<dbReference type="GO" id="GO:0008643">
    <property type="term" value="P:carbohydrate transport"/>
    <property type="evidence" value="ECO:0007669"/>
    <property type="project" value="InterPro"/>
</dbReference>
<feature type="transmembrane region" description="Helical" evidence="7">
    <location>
        <begin position="12"/>
        <end position="34"/>
    </location>
</feature>
<dbReference type="STRING" id="1188229.GlitD10_1944"/>
<dbReference type="Gene3D" id="1.20.1250.20">
    <property type="entry name" value="MFS general substrate transporter like domains"/>
    <property type="match status" value="2"/>
</dbReference>
<dbReference type="GO" id="GO:0006814">
    <property type="term" value="P:sodium ion transport"/>
    <property type="evidence" value="ECO:0007669"/>
    <property type="project" value="InterPro"/>
</dbReference>
<feature type="transmembrane region" description="Helical" evidence="7">
    <location>
        <begin position="184"/>
        <end position="205"/>
    </location>
</feature>
<name>A0A1J0AE97_9CYAN</name>
<feature type="transmembrane region" description="Helical" evidence="7">
    <location>
        <begin position="419"/>
        <end position="446"/>
    </location>
</feature>
<feature type="transmembrane region" description="Helical" evidence="7">
    <location>
        <begin position="40"/>
        <end position="59"/>
    </location>
</feature>
<dbReference type="Pfam" id="PF13347">
    <property type="entry name" value="MFS_2"/>
    <property type="match status" value="1"/>
</dbReference>
<evidence type="ECO:0000256" key="5">
    <source>
        <dbReference type="ARBA" id="ARBA00022989"/>
    </source>
</evidence>
<dbReference type="FunFam" id="1.20.1250.20:FF:000183">
    <property type="entry name" value="sodium-dependent lysophosphatidylcholine symporter 1 isoform X2"/>
    <property type="match status" value="1"/>
</dbReference>
<dbReference type="InterPro" id="IPR001927">
    <property type="entry name" value="Na/Gal_symport"/>
</dbReference>
<feature type="transmembrane region" description="Helical" evidence="7">
    <location>
        <begin position="375"/>
        <end position="399"/>
    </location>
</feature>
<keyword evidence="3" id="KW-1003">Cell membrane</keyword>
<dbReference type="GO" id="GO:0005886">
    <property type="term" value="C:plasma membrane"/>
    <property type="evidence" value="ECO:0007669"/>
    <property type="project" value="UniProtKB-SubCell"/>
</dbReference>
<dbReference type="InterPro" id="IPR036259">
    <property type="entry name" value="MFS_trans_sf"/>
</dbReference>
<evidence type="ECO:0000256" key="1">
    <source>
        <dbReference type="ARBA" id="ARBA00004651"/>
    </source>
</evidence>
<evidence type="ECO:0000256" key="6">
    <source>
        <dbReference type="ARBA" id="ARBA00023136"/>
    </source>
</evidence>
<evidence type="ECO:0000313" key="9">
    <source>
        <dbReference type="Proteomes" id="UP000180235"/>
    </source>
</evidence>
<keyword evidence="9" id="KW-1185">Reference proteome</keyword>
<evidence type="ECO:0000313" key="8">
    <source>
        <dbReference type="EMBL" id="APB34270.1"/>
    </source>
</evidence>
<dbReference type="NCBIfam" id="TIGR00792">
    <property type="entry name" value="gph"/>
    <property type="match status" value="1"/>
</dbReference>
<dbReference type="PANTHER" id="PTHR11328">
    <property type="entry name" value="MAJOR FACILITATOR SUPERFAMILY DOMAIN-CONTAINING PROTEIN"/>
    <property type="match status" value="1"/>
</dbReference>
<protein>
    <submittedName>
        <fullName evidence="8">Na+/melibiose symporter and related transporters</fullName>
    </submittedName>
</protein>
<dbReference type="CDD" id="cd17332">
    <property type="entry name" value="MFS_MelB_like"/>
    <property type="match status" value="1"/>
</dbReference>
<evidence type="ECO:0000256" key="7">
    <source>
        <dbReference type="SAM" id="Phobius"/>
    </source>
</evidence>
<dbReference type="InterPro" id="IPR039672">
    <property type="entry name" value="MFS_2"/>
</dbReference>
<feature type="transmembrane region" description="Helical" evidence="7">
    <location>
        <begin position="243"/>
        <end position="266"/>
    </location>
</feature>
<keyword evidence="4 7" id="KW-0812">Transmembrane</keyword>
<sequence length="473" mass="52321">MNQRLSFGEKLSYGAGDLGPAIAANLIVVFQLIFFTNVAGLNPGIAGTVLLIGKAWDAVNDPMIGLLSDRTQNPWGRRLPWLFWGAIPFGLSFFFLWLVPQFSPDPAQNQTLLFWYYVLVAIAVNTFYTVVNLPYTALTAELTQDYDERTSLNSFRFGFSISGSILSLILALVIFQLIPNDPLRQYLVLGGVGAVIITLPLYWCVGGIRRRAIQMEQTRRETTNSAMIPIGEQLQIAFRNRPFLFVIGIYLCSWLAVQNTVAIIPYFVKNWMGLSDQAFTQVVLAVQVTALVMLFVWARLSAALGKKMVYFLGMLAWIGAQTGLFFLQPGQTTLLFGLAVVAGVGVATAYLIPWSMIPDVIELDELETGQRREGIFYALMVFLQKIGLAIGLFLVGQALEVSGFIKTVAGQPEPIQPAAALWAIRVMIGPLPTLVLILGLVFAYFYPITREKHAEILLQLAERKGAADPPEIQ</sequence>
<dbReference type="AlphaFoldDB" id="A0A1J0AE97"/>
<evidence type="ECO:0000256" key="4">
    <source>
        <dbReference type="ARBA" id="ARBA00022692"/>
    </source>
</evidence>
<dbReference type="PANTHER" id="PTHR11328:SF24">
    <property type="entry name" value="MAJOR FACILITATOR SUPERFAMILY (MFS) PROFILE DOMAIN-CONTAINING PROTEIN"/>
    <property type="match status" value="1"/>
</dbReference>
<reference evidence="8 9" key="1">
    <citation type="submission" date="2016-10" db="EMBL/GenBank/DDBJ databases">
        <title>Description of Gloeomargarita lithophora gen. nov., sp. nov., a thylakoid-bearing basal-branching cyanobacterium with intracellular carbonates, and proposal for Gloeomargaritales ord. nov.</title>
        <authorList>
            <person name="Moreira D."/>
            <person name="Tavera R."/>
            <person name="Benzerara K."/>
            <person name="Skouri-Panet F."/>
            <person name="Couradeau E."/>
            <person name="Gerard E."/>
            <person name="Loussert C."/>
            <person name="Novelo E."/>
            <person name="Zivanovic Y."/>
            <person name="Lopez-Garcia P."/>
        </authorList>
    </citation>
    <scope>NUCLEOTIDE SEQUENCE [LARGE SCALE GENOMIC DNA]</scope>
    <source>
        <strain evidence="8 9">D10</strain>
    </source>
</reference>
<organism evidence="8 9">
    <name type="scientific">Gloeomargarita lithophora Alchichica-D10</name>
    <dbReference type="NCBI Taxonomy" id="1188229"/>
    <lineage>
        <taxon>Bacteria</taxon>
        <taxon>Bacillati</taxon>
        <taxon>Cyanobacteriota</taxon>
        <taxon>Cyanophyceae</taxon>
        <taxon>Gloeomargaritales</taxon>
        <taxon>Gloeomargaritaceae</taxon>
        <taxon>Gloeomargarita</taxon>
    </lineage>
</organism>
<comment type="subcellular location">
    <subcellularLocation>
        <location evidence="1">Cell membrane</location>
        <topology evidence="1">Multi-pass membrane protein</topology>
    </subcellularLocation>
</comment>
<feature type="transmembrane region" description="Helical" evidence="7">
    <location>
        <begin position="79"/>
        <end position="99"/>
    </location>
</feature>
<evidence type="ECO:0000256" key="3">
    <source>
        <dbReference type="ARBA" id="ARBA00022475"/>
    </source>
</evidence>
<accession>A0A1J0AE97</accession>
<dbReference type="SUPFAM" id="SSF103473">
    <property type="entry name" value="MFS general substrate transporter"/>
    <property type="match status" value="1"/>
</dbReference>
<proteinExistence type="predicted"/>
<feature type="transmembrane region" description="Helical" evidence="7">
    <location>
        <begin position="309"/>
        <end position="327"/>
    </location>
</feature>
<dbReference type="GO" id="GO:0015293">
    <property type="term" value="F:symporter activity"/>
    <property type="evidence" value="ECO:0007669"/>
    <property type="project" value="InterPro"/>
</dbReference>